<sequence>MTHAITAHAAQLSEEERWGVVRTVASLAEVLAIARLDVLRVLAVDGDASNVSRRAMAALALAAREVSRLAGDEPAPATSAIRLPPGRGHRPQTVSDVWHLAPATTNLSLLLVRRDPAIGDLLAVTRVLAQTSRAAAAALRSADRARLSPPTGPATLTAVVLELHGDALAGAVVAHRAIVGSLTAHSAVVGAQAREIDTSLRNVLDPLARHPADAHAAVPALIGYARAAALATAGLVQAVETSVRSHSVAIRDRSEQPRYLWRLANRADMVPFLRPLEEASAEIRSGLANVAAITGPERAAGPAATDATAALRSALERRQSAMRPSKPGWPALTHGFDQLRRAAAATWIA</sequence>
<reference evidence="1 2" key="1">
    <citation type="submission" date="2023-07" db="EMBL/GenBank/DDBJ databases">
        <title>Sorghum-associated microbial communities from plants grown in Nebraska, USA.</title>
        <authorList>
            <person name="Schachtman D."/>
        </authorList>
    </citation>
    <scope>NUCLEOTIDE SEQUENCE [LARGE SCALE GENOMIC DNA]</scope>
    <source>
        <strain evidence="1 2">BE332</strain>
    </source>
</reference>
<dbReference type="RefSeq" id="WP_307494738.1">
    <property type="nucleotide sequence ID" value="NZ_JAUSVB010000008.1"/>
</dbReference>
<accession>A0ABU0EL63</accession>
<protein>
    <recommendedName>
        <fullName evidence="3">DUF222 domain-containing protein</fullName>
    </recommendedName>
</protein>
<organism evidence="1 2">
    <name type="scientific">Cellulomonas humilata</name>
    <dbReference type="NCBI Taxonomy" id="144055"/>
    <lineage>
        <taxon>Bacteria</taxon>
        <taxon>Bacillati</taxon>
        <taxon>Actinomycetota</taxon>
        <taxon>Actinomycetes</taxon>
        <taxon>Micrococcales</taxon>
        <taxon>Cellulomonadaceae</taxon>
        <taxon>Cellulomonas</taxon>
    </lineage>
</organism>
<keyword evidence="2" id="KW-1185">Reference proteome</keyword>
<evidence type="ECO:0000313" key="1">
    <source>
        <dbReference type="EMBL" id="MDQ0375947.1"/>
    </source>
</evidence>
<dbReference type="Proteomes" id="UP001239626">
    <property type="component" value="Unassembled WGS sequence"/>
</dbReference>
<name>A0ABU0EL63_9CELL</name>
<dbReference type="EMBL" id="JAUSVB010000008">
    <property type="protein sequence ID" value="MDQ0375947.1"/>
    <property type="molecule type" value="Genomic_DNA"/>
</dbReference>
<evidence type="ECO:0008006" key="3">
    <source>
        <dbReference type="Google" id="ProtNLM"/>
    </source>
</evidence>
<evidence type="ECO:0000313" key="2">
    <source>
        <dbReference type="Proteomes" id="UP001239626"/>
    </source>
</evidence>
<gene>
    <name evidence="1" type="ORF">J2X26_004290</name>
</gene>
<proteinExistence type="predicted"/>
<comment type="caution">
    <text evidence="1">The sequence shown here is derived from an EMBL/GenBank/DDBJ whole genome shotgun (WGS) entry which is preliminary data.</text>
</comment>